<evidence type="ECO:0000313" key="1">
    <source>
        <dbReference type="EMBL" id="KKK41088.1"/>
    </source>
</evidence>
<name>A0A0F8V953_9ZZZZ</name>
<comment type="caution">
    <text evidence="1">The sequence shown here is derived from an EMBL/GenBank/DDBJ whole genome shotgun (WGS) entry which is preliminary data.</text>
</comment>
<protein>
    <submittedName>
        <fullName evidence="1">Uncharacterized protein</fullName>
    </submittedName>
</protein>
<gene>
    <name evidence="1" type="ORF">LCGC14_2852680</name>
</gene>
<sequence>MRKFKIGKTYTTRSACDHNCIFQHEILNRTAKMVTIKVHGEIVRRKISIYNGSETISPYGTYSMAPVLNA</sequence>
<proteinExistence type="predicted"/>
<reference evidence="1" key="1">
    <citation type="journal article" date="2015" name="Nature">
        <title>Complex archaea that bridge the gap between prokaryotes and eukaryotes.</title>
        <authorList>
            <person name="Spang A."/>
            <person name="Saw J.H."/>
            <person name="Jorgensen S.L."/>
            <person name="Zaremba-Niedzwiedzka K."/>
            <person name="Martijn J."/>
            <person name="Lind A.E."/>
            <person name="van Eijk R."/>
            <person name="Schleper C."/>
            <person name="Guy L."/>
            <person name="Ettema T.J."/>
        </authorList>
    </citation>
    <scope>NUCLEOTIDE SEQUENCE</scope>
</reference>
<dbReference type="AlphaFoldDB" id="A0A0F8V953"/>
<dbReference type="EMBL" id="LAZR01070426">
    <property type="protein sequence ID" value="KKK41088.1"/>
    <property type="molecule type" value="Genomic_DNA"/>
</dbReference>
<accession>A0A0F8V953</accession>
<organism evidence="1">
    <name type="scientific">marine sediment metagenome</name>
    <dbReference type="NCBI Taxonomy" id="412755"/>
    <lineage>
        <taxon>unclassified sequences</taxon>
        <taxon>metagenomes</taxon>
        <taxon>ecological metagenomes</taxon>
    </lineage>
</organism>